<evidence type="ECO:0000313" key="2">
    <source>
        <dbReference type="Proteomes" id="UP001592528"/>
    </source>
</evidence>
<name>A0ABV6UZ84_9ACTN</name>
<evidence type="ECO:0000313" key="1">
    <source>
        <dbReference type="EMBL" id="MFC1406772.1"/>
    </source>
</evidence>
<keyword evidence="2" id="KW-1185">Reference proteome</keyword>
<dbReference type="RefSeq" id="WP_037598390.1">
    <property type="nucleotide sequence ID" value="NZ_JBHEZZ010000033.1"/>
</dbReference>
<comment type="caution">
    <text evidence="1">The sequence shown here is derived from an EMBL/GenBank/DDBJ whole genome shotgun (WGS) entry which is preliminary data.</text>
</comment>
<accession>A0ABV6UZ84</accession>
<sequence>MTFTQEREAAVDREELRAQLEAEGFRSNAYCLDGGLPDNAYCLDRDGADWIAYHWGRGSCSWLRRFRAESPACEYLLGLIREDARARKAAHPQ</sequence>
<protein>
    <submittedName>
        <fullName evidence="1">Uncharacterized protein</fullName>
    </submittedName>
</protein>
<proteinExistence type="predicted"/>
<organism evidence="1 2">
    <name type="scientific">Streptacidiphilus cavernicola</name>
    <dbReference type="NCBI Taxonomy" id="3342716"/>
    <lineage>
        <taxon>Bacteria</taxon>
        <taxon>Bacillati</taxon>
        <taxon>Actinomycetota</taxon>
        <taxon>Actinomycetes</taxon>
        <taxon>Kitasatosporales</taxon>
        <taxon>Streptomycetaceae</taxon>
        <taxon>Streptacidiphilus</taxon>
    </lineage>
</organism>
<reference evidence="1 2" key="1">
    <citation type="submission" date="2024-09" db="EMBL/GenBank/DDBJ databases">
        <authorList>
            <person name="Lee S.D."/>
        </authorList>
    </citation>
    <scope>NUCLEOTIDE SEQUENCE [LARGE SCALE GENOMIC DNA]</scope>
    <source>
        <strain evidence="1 2">N1-5</strain>
    </source>
</reference>
<dbReference type="EMBL" id="JBHEZZ010000033">
    <property type="protein sequence ID" value="MFC1406772.1"/>
    <property type="molecule type" value="Genomic_DNA"/>
</dbReference>
<gene>
    <name evidence="1" type="ORF">ACEZDJ_36330</name>
</gene>
<dbReference type="Proteomes" id="UP001592528">
    <property type="component" value="Unassembled WGS sequence"/>
</dbReference>